<comment type="similarity">
    <text evidence="1 5">Belongs to the eukaryotic ribosomal protein eL36 family.</text>
</comment>
<name>A0A813NV30_ADIRI</name>
<comment type="caution">
    <text evidence="6">The sequence shown here is derived from an EMBL/GenBank/DDBJ whole genome shotgun (WGS) entry which is preliminary data.</text>
</comment>
<reference evidence="6" key="1">
    <citation type="submission" date="2021-02" db="EMBL/GenBank/DDBJ databases">
        <authorList>
            <person name="Nowell W R."/>
        </authorList>
    </citation>
    <scope>NUCLEOTIDE SEQUENCE</scope>
</reference>
<dbReference type="GO" id="GO:0003735">
    <property type="term" value="F:structural constituent of ribosome"/>
    <property type="evidence" value="ECO:0007669"/>
    <property type="project" value="InterPro"/>
</dbReference>
<dbReference type="GO" id="GO:1990904">
    <property type="term" value="C:ribonucleoprotein complex"/>
    <property type="evidence" value="ECO:0007669"/>
    <property type="project" value="UniProtKB-KW"/>
</dbReference>
<accession>A0A813NV30</accession>
<keyword evidence="3 5" id="KW-0689">Ribosomal protein</keyword>
<dbReference type="InterPro" id="IPR000509">
    <property type="entry name" value="Ribosomal_eL36"/>
</dbReference>
<dbReference type="AlphaFoldDB" id="A0A813NV30"/>
<proteinExistence type="inferred from homology"/>
<evidence type="ECO:0000256" key="3">
    <source>
        <dbReference type="ARBA" id="ARBA00022980"/>
    </source>
</evidence>
<evidence type="ECO:0000313" key="6">
    <source>
        <dbReference type="EMBL" id="CAF0744983.1"/>
    </source>
</evidence>
<dbReference type="PANTHER" id="PTHR10114">
    <property type="entry name" value="60S RIBOSOMAL PROTEIN L36"/>
    <property type="match status" value="1"/>
</dbReference>
<dbReference type="FunFam" id="1.10.10.1760:FF:000001">
    <property type="entry name" value="60S ribosomal protein L36"/>
    <property type="match status" value="1"/>
</dbReference>
<dbReference type="PROSITE" id="PS01190">
    <property type="entry name" value="RIBOSOMAL_L36E"/>
    <property type="match status" value="1"/>
</dbReference>
<dbReference type="InterPro" id="IPR038097">
    <property type="entry name" value="Ribosomal_eL36_sf"/>
</dbReference>
<dbReference type="EMBL" id="CAJNOJ010000004">
    <property type="protein sequence ID" value="CAF0744983.1"/>
    <property type="molecule type" value="Genomic_DNA"/>
</dbReference>
<organism evidence="6 7">
    <name type="scientific">Adineta ricciae</name>
    <name type="common">Rotifer</name>
    <dbReference type="NCBI Taxonomy" id="249248"/>
    <lineage>
        <taxon>Eukaryota</taxon>
        <taxon>Metazoa</taxon>
        <taxon>Spiralia</taxon>
        <taxon>Gnathifera</taxon>
        <taxon>Rotifera</taxon>
        <taxon>Eurotatoria</taxon>
        <taxon>Bdelloidea</taxon>
        <taxon>Adinetida</taxon>
        <taxon>Adinetidae</taxon>
        <taxon>Adineta</taxon>
    </lineage>
</organism>
<dbReference type="Pfam" id="PF01158">
    <property type="entry name" value="Ribosomal_L36e"/>
    <property type="match status" value="1"/>
</dbReference>
<evidence type="ECO:0000256" key="1">
    <source>
        <dbReference type="ARBA" id="ARBA00006509"/>
    </source>
</evidence>
<keyword evidence="4 5" id="KW-0687">Ribonucleoprotein</keyword>
<protein>
    <recommendedName>
        <fullName evidence="5">60S ribosomal protein L36</fullName>
    </recommendedName>
</protein>
<dbReference type="GO" id="GO:0005840">
    <property type="term" value="C:ribosome"/>
    <property type="evidence" value="ECO:0007669"/>
    <property type="project" value="UniProtKB-KW"/>
</dbReference>
<evidence type="ECO:0000256" key="4">
    <source>
        <dbReference type="ARBA" id="ARBA00023274"/>
    </source>
</evidence>
<dbReference type="OrthoDB" id="9616667at2759"/>
<dbReference type="Proteomes" id="UP000663852">
    <property type="component" value="Unassembled WGS sequence"/>
</dbReference>
<comment type="subunit">
    <text evidence="2">Component of the large ribosomal subunit.</text>
</comment>
<evidence type="ECO:0000313" key="7">
    <source>
        <dbReference type="Proteomes" id="UP000663852"/>
    </source>
</evidence>
<dbReference type="GO" id="GO:0006412">
    <property type="term" value="P:translation"/>
    <property type="evidence" value="ECO:0007669"/>
    <property type="project" value="InterPro"/>
</dbReference>
<evidence type="ECO:0000256" key="5">
    <source>
        <dbReference type="RuleBase" id="RU000665"/>
    </source>
</evidence>
<gene>
    <name evidence="6" type="ORF">EDS130_LOCUS1968</name>
</gene>
<dbReference type="Gene3D" id="1.10.10.1760">
    <property type="entry name" value="60S ribosomal protein L36"/>
    <property type="match status" value="1"/>
</dbReference>
<sequence length="126" mass="14904">MIHNKLWTDHIMSSETPKTAKEPFVPKYEIAAGLHKGRKVEKFVSKHVRPTRRVQKKSKRVKFVRDLVRELVGFMPYERRAMELMKVGRDKRAFKYVKARLGSHQRAKKKRDELQAAILAQRKAHK</sequence>
<evidence type="ECO:0000256" key="2">
    <source>
        <dbReference type="ARBA" id="ARBA00011133"/>
    </source>
</evidence>